<protein>
    <submittedName>
        <fullName evidence="1">Uncharacterized protein</fullName>
    </submittedName>
</protein>
<dbReference type="RefSeq" id="WP_170084454.1">
    <property type="nucleotide sequence ID" value="NZ_WOWB01000005.1"/>
</dbReference>
<evidence type="ECO:0000313" key="1">
    <source>
        <dbReference type="EMBL" id="NLV08177.1"/>
    </source>
</evidence>
<comment type="caution">
    <text evidence="1">The sequence shown here is derived from an EMBL/GenBank/DDBJ whole genome shotgun (WGS) entry which is preliminary data.</text>
</comment>
<reference evidence="1" key="1">
    <citation type="submission" date="2019-12" db="EMBL/GenBank/DDBJ databases">
        <title>The whole-genome sequencing of Haloarcula japonica strain pws8.</title>
        <authorList>
            <person name="Verma D.K."/>
            <person name="Gopal K."/>
            <person name="Prasad E.S."/>
        </authorList>
    </citation>
    <scope>NUCLEOTIDE SEQUENCE</scope>
    <source>
        <strain evidence="1">Pws8</strain>
    </source>
</reference>
<dbReference type="Proteomes" id="UP000610611">
    <property type="component" value="Unassembled WGS sequence"/>
</dbReference>
<name>A0A847U792_9EURY</name>
<dbReference type="AlphaFoldDB" id="A0A847U792"/>
<accession>A0A847U792</accession>
<dbReference type="EMBL" id="WOWB01000005">
    <property type="protein sequence ID" value="NLV08177.1"/>
    <property type="molecule type" value="Genomic_DNA"/>
</dbReference>
<organism evidence="1 2">
    <name type="scientific">Haloarcula rubripromontorii</name>
    <dbReference type="NCBI Taxonomy" id="1705562"/>
    <lineage>
        <taxon>Archaea</taxon>
        <taxon>Methanobacteriati</taxon>
        <taxon>Methanobacteriota</taxon>
        <taxon>Stenosarchaea group</taxon>
        <taxon>Halobacteria</taxon>
        <taxon>Halobacteriales</taxon>
        <taxon>Haloarculaceae</taxon>
        <taxon>Haloarcula</taxon>
    </lineage>
</organism>
<gene>
    <name evidence="1" type="ORF">GOC83_18805</name>
</gene>
<proteinExistence type="predicted"/>
<sequence length="83" mass="9543">MTDGTGSVLKQLERNIDSELHELKNFDHTPGFQIIDTEYRTLNDTEQSRANTHDRALYRAGVVEWMEYATCCCSRSKKSSVSR</sequence>
<evidence type="ECO:0000313" key="2">
    <source>
        <dbReference type="Proteomes" id="UP000610611"/>
    </source>
</evidence>